<dbReference type="Pfam" id="PF00383">
    <property type="entry name" value="dCMP_cyt_deam_1"/>
    <property type="match status" value="1"/>
</dbReference>
<comment type="catalytic activity">
    <reaction evidence="10 14">
        <text>2'-deoxycytidine + H2O + H(+) = 2'-deoxyuridine + NH4(+)</text>
        <dbReference type="Rhea" id="RHEA:13433"/>
        <dbReference type="ChEBI" id="CHEBI:15377"/>
        <dbReference type="ChEBI" id="CHEBI:15378"/>
        <dbReference type="ChEBI" id="CHEBI:15698"/>
        <dbReference type="ChEBI" id="CHEBI:16450"/>
        <dbReference type="ChEBI" id="CHEBI:28938"/>
        <dbReference type="EC" id="3.5.4.5"/>
    </reaction>
</comment>
<dbReference type="InterPro" id="IPR002125">
    <property type="entry name" value="CMP_dCMP_dom"/>
</dbReference>
<comment type="cofactor">
    <cofactor evidence="1 13 14">
        <name>Zn(2+)</name>
        <dbReference type="ChEBI" id="CHEBI:29105"/>
    </cofactor>
</comment>
<dbReference type="InterPro" id="IPR050202">
    <property type="entry name" value="Cyt/Deoxycyt_deaminase"/>
</dbReference>
<evidence type="ECO:0000256" key="1">
    <source>
        <dbReference type="ARBA" id="ARBA00001947"/>
    </source>
</evidence>
<feature type="binding site" evidence="13">
    <location>
        <position position="53"/>
    </location>
    <ligand>
        <name>Zn(2+)</name>
        <dbReference type="ChEBI" id="CHEBI:29105"/>
        <note>catalytic</note>
    </ligand>
</feature>
<keyword evidence="8 13" id="KW-0862">Zinc</keyword>
<dbReference type="GO" id="GO:0072527">
    <property type="term" value="P:pyrimidine-containing compound metabolic process"/>
    <property type="evidence" value="ECO:0007669"/>
    <property type="project" value="UniProtKB-ARBA"/>
</dbReference>
<evidence type="ECO:0000256" key="9">
    <source>
        <dbReference type="ARBA" id="ARBA00032005"/>
    </source>
</evidence>
<dbReference type="GO" id="GO:0055086">
    <property type="term" value="P:nucleobase-containing small molecule metabolic process"/>
    <property type="evidence" value="ECO:0007669"/>
    <property type="project" value="UniProtKB-ARBA"/>
</dbReference>
<dbReference type="RefSeq" id="WP_073078259.1">
    <property type="nucleotide sequence ID" value="NZ_FQXV01000006.1"/>
</dbReference>
<dbReference type="Gene3D" id="3.40.140.10">
    <property type="entry name" value="Cytidine Deaminase, domain 2"/>
    <property type="match status" value="1"/>
</dbReference>
<accession>A0A1M5XQH6</accession>
<dbReference type="InterPro" id="IPR016193">
    <property type="entry name" value="Cytidine_deaminase-like"/>
</dbReference>
<evidence type="ECO:0000259" key="15">
    <source>
        <dbReference type="PROSITE" id="PS51747"/>
    </source>
</evidence>
<comment type="catalytic activity">
    <reaction evidence="11 14">
        <text>cytidine + H2O + H(+) = uridine + NH4(+)</text>
        <dbReference type="Rhea" id="RHEA:16069"/>
        <dbReference type="ChEBI" id="CHEBI:15377"/>
        <dbReference type="ChEBI" id="CHEBI:15378"/>
        <dbReference type="ChEBI" id="CHEBI:16704"/>
        <dbReference type="ChEBI" id="CHEBI:17562"/>
        <dbReference type="ChEBI" id="CHEBI:28938"/>
        <dbReference type="EC" id="3.5.4.5"/>
    </reaction>
</comment>
<feature type="domain" description="CMP/dCMP-type deaminase" evidence="15">
    <location>
        <begin position="1"/>
        <end position="134"/>
    </location>
</feature>
<reference evidence="16 17" key="1">
    <citation type="submission" date="2016-11" db="EMBL/GenBank/DDBJ databases">
        <authorList>
            <person name="Jaros S."/>
            <person name="Januszkiewicz K."/>
            <person name="Wedrychowicz H."/>
        </authorList>
    </citation>
    <scope>NUCLEOTIDE SEQUENCE [LARGE SCALE GENOMIC DNA]</scope>
    <source>
        <strain evidence="16 17">DSM 10068</strain>
    </source>
</reference>
<evidence type="ECO:0000256" key="8">
    <source>
        <dbReference type="ARBA" id="ARBA00022833"/>
    </source>
</evidence>
<gene>
    <name evidence="16" type="ORF">SAMN02745823_01945</name>
</gene>
<name>A0A1M5XQH6_9FIRM</name>
<dbReference type="EC" id="3.5.4.5" evidence="4 14"/>
<feature type="active site" description="Proton donor" evidence="12">
    <location>
        <position position="55"/>
    </location>
</feature>
<evidence type="ECO:0000256" key="13">
    <source>
        <dbReference type="PIRSR" id="PIRSR606262-3"/>
    </source>
</evidence>
<dbReference type="GO" id="GO:0005829">
    <property type="term" value="C:cytosol"/>
    <property type="evidence" value="ECO:0007669"/>
    <property type="project" value="TreeGrafter"/>
</dbReference>
<evidence type="ECO:0000256" key="7">
    <source>
        <dbReference type="ARBA" id="ARBA00022801"/>
    </source>
</evidence>
<evidence type="ECO:0000256" key="14">
    <source>
        <dbReference type="RuleBase" id="RU364006"/>
    </source>
</evidence>
<evidence type="ECO:0000256" key="12">
    <source>
        <dbReference type="PIRSR" id="PIRSR606262-1"/>
    </source>
</evidence>
<evidence type="ECO:0000256" key="11">
    <source>
        <dbReference type="ARBA" id="ARBA00049558"/>
    </source>
</evidence>
<evidence type="ECO:0000256" key="6">
    <source>
        <dbReference type="ARBA" id="ARBA00022723"/>
    </source>
</evidence>
<dbReference type="SUPFAM" id="SSF53927">
    <property type="entry name" value="Cytidine deaminase-like"/>
    <property type="match status" value="1"/>
</dbReference>
<dbReference type="InterPro" id="IPR006262">
    <property type="entry name" value="Cyt_deam_tetra"/>
</dbReference>
<protein>
    <recommendedName>
        <fullName evidence="5 14">Cytidine deaminase</fullName>
        <ecNumber evidence="4 14">3.5.4.5</ecNumber>
    </recommendedName>
    <alternativeName>
        <fullName evidence="9 14">Cytidine aminohydrolase</fullName>
    </alternativeName>
</protein>
<sequence length="137" mass="14174">MDHAALLKAAVDARKASYCPYSHFAVGAALLCSDGTVYIGANIENASFSPTVCAERVAFFKAVSDGKRDFTAIAVSGGREGGGPDALVAPCGVCRQVMMEFAKPDAFEVVLADGGGNPKAYRLSDILPLGFGPENLA</sequence>
<evidence type="ECO:0000313" key="17">
    <source>
        <dbReference type="Proteomes" id="UP000183995"/>
    </source>
</evidence>
<evidence type="ECO:0000256" key="3">
    <source>
        <dbReference type="ARBA" id="ARBA00006576"/>
    </source>
</evidence>
<organism evidence="16 17">
    <name type="scientific">Sporobacter termitidis DSM 10068</name>
    <dbReference type="NCBI Taxonomy" id="1123282"/>
    <lineage>
        <taxon>Bacteria</taxon>
        <taxon>Bacillati</taxon>
        <taxon>Bacillota</taxon>
        <taxon>Clostridia</taxon>
        <taxon>Eubacteriales</taxon>
        <taxon>Oscillospiraceae</taxon>
        <taxon>Sporobacter</taxon>
    </lineage>
</organism>
<evidence type="ECO:0000256" key="4">
    <source>
        <dbReference type="ARBA" id="ARBA00012783"/>
    </source>
</evidence>
<dbReference type="PROSITE" id="PS51747">
    <property type="entry name" value="CYT_DCMP_DEAMINASES_2"/>
    <property type="match status" value="1"/>
</dbReference>
<dbReference type="AlphaFoldDB" id="A0A1M5XQH6"/>
<dbReference type="FunFam" id="3.40.140.10:FF:000008">
    <property type="entry name" value="Cytidine deaminase"/>
    <property type="match status" value="1"/>
</dbReference>
<proteinExistence type="inferred from homology"/>
<dbReference type="Proteomes" id="UP000183995">
    <property type="component" value="Unassembled WGS sequence"/>
</dbReference>
<keyword evidence="6 13" id="KW-0479">Metal-binding</keyword>
<dbReference type="CDD" id="cd01283">
    <property type="entry name" value="cytidine_deaminase"/>
    <property type="match status" value="1"/>
</dbReference>
<feature type="binding site" evidence="13">
    <location>
        <position position="91"/>
    </location>
    <ligand>
        <name>Zn(2+)</name>
        <dbReference type="ChEBI" id="CHEBI:29105"/>
        <note>catalytic</note>
    </ligand>
</feature>
<dbReference type="NCBIfam" id="NF004064">
    <property type="entry name" value="PRK05578.1"/>
    <property type="match status" value="1"/>
</dbReference>
<feature type="binding site" evidence="13">
    <location>
        <position position="94"/>
    </location>
    <ligand>
        <name>Zn(2+)</name>
        <dbReference type="ChEBI" id="CHEBI:29105"/>
        <note>catalytic</note>
    </ligand>
</feature>
<comment type="function">
    <text evidence="2 14">This enzyme scavenges exogenous and endogenous cytidine and 2'-deoxycytidine for UMP synthesis.</text>
</comment>
<dbReference type="PANTHER" id="PTHR11644:SF2">
    <property type="entry name" value="CYTIDINE DEAMINASE"/>
    <property type="match status" value="1"/>
</dbReference>
<dbReference type="STRING" id="1123282.SAMN02745823_01945"/>
<evidence type="ECO:0000256" key="2">
    <source>
        <dbReference type="ARBA" id="ARBA00003949"/>
    </source>
</evidence>
<dbReference type="PANTHER" id="PTHR11644">
    <property type="entry name" value="CYTIDINE DEAMINASE"/>
    <property type="match status" value="1"/>
</dbReference>
<dbReference type="EMBL" id="FQXV01000006">
    <property type="protein sequence ID" value="SHI02009.1"/>
    <property type="molecule type" value="Genomic_DNA"/>
</dbReference>
<dbReference type="GO" id="GO:0004126">
    <property type="term" value="F:cytidine deaminase activity"/>
    <property type="evidence" value="ECO:0007669"/>
    <property type="project" value="UniProtKB-UniRule"/>
</dbReference>
<dbReference type="NCBIfam" id="TIGR01354">
    <property type="entry name" value="cyt_deam_tetra"/>
    <property type="match status" value="1"/>
</dbReference>
<dbReference type="GO" id="GO:0008270">
    <property type="term" value="F:zinc ion binding"/>
    <property type="evidence" value="ECO:0007669"/>
    <property type="project" value="UniProtKB-UniRule"/>
</dbReference>
<dbReference type="OrthoDB" id="9795347at2"/>
<keyword evidence="7 14" id="KW-0378">Hydrolase</keyword>
<evidence type="ECO:0000313" key="16">
    <source>
        <dbReference type="EMBL" id="SHI02009.1"/>
    </source>
</evidence>
<evidence type="ECO:0000256" key="5">
    <source>
        <dbReference type="ARBA" id="ARBA00018266"/>
    </source>
</evidence>
<comment type="similarity">
    <text evidence="3 14">Belongs to the cytidine and deoxycytidylate deaminase family.</text>
</comment>
<keyword evidence="17" id="KW-1185">Reference proteome</keyword>
<evidence type="ECO:0000256" key="10">
    <source>
        <dbReference type="ARBA" id="ARBA00049252"/>
    </source>
</evidence>